<dbReference type="InterPro" id="IPR000757">
    <property type="entry name" value="Beta-glucanase-like"/>
</dbReference>
<dbReference type="Pfam" id="PF00722">
    <property type="entry name" value="Glyco_hydro_16"/>
    <property type="match status" value="1"/>
</dbReference>
<keyword evidence="22" id="KW-1185">Reference proteome</keyword>
<evidence type="ECO:0000313" key="21">
    <source>
        <dbReference type="EMBL" id="OJJ51299.1"/>
    </source>
</evidence>
<dbReference type="RefSeq" id="XP_022585809.1">
    <property type="nucleotide sequence ID" value="XM_022721727.1"/>
</dbReference>
<dbReference type="InterPro" id="IPR017168">
    <property type="entry name" value="CHR-like"/>
</dbReference>
<evidence type="ECO:0000256" key="1">
    <source>
        <dbReference type="ARBA" id="ARBA00000822"/>
    </source>
</evidence>
<name>A0A1L9SVU1_9EURO</name>
<dbReference type="PANTHER" id="PTHR10963:SF22">
    <property type="entry name" value="GLYCOSIDASE CRH2-RELATED"/>
    <property type="match status" value="1"/>
</dbReference>
<evidence type="ECO:0000256" key="14">
    <source>
        <dbReference type="ARBA" id="ARBA00038074"/>
    </source>
</evidence>
<dbReference type="GO" id="GO:0008843">
    <property type="term" value="F:endochitinase activity"/>
    <property type="evidence" value="ECO:0007669"/>
    <property type="project" value="UniProtKB-EC"/>
</dbReference>
<keyword evidence="10" id="KW-0325">Glycoprotein</keyword>
<organism evidence="21 22">
    <name type="scientific">Penicilliopsis zonata CBS 506.65</name>
    <dbReference type="NCBI Taxonomy" id="1073090"/>
    <lineage>
        <taxon>Eukaryota</taxon>
        <taxon>Fungi</taxon>
        <taxon>Dikarya</taxon>
        <taxon>Ascomycota</taxon>
        <taxon>Pezizomycotina</taxon>
        <taxon>Eurotiomycetes</taxon>
        <taxon>Eurotiomycetidae</taxon>
        <taxon>Eurotiales</taxon>
        <taxon>Aspergillaceae</taxon>
        <taxon>Penicilliopsis</taxon>
    </lineage>
</organism>
<feature type="active site" description="Proton donor" evidence="17">
    <location>
        <position position="164"/>
    </location>
</feature>
<evidence type="ECO:0000256" key="11">
    <source>
        <dbReference type="ARBA" id="ARBA00023288"/>
    </source>
</evidence>
<evidence type="ECO:0000313" key="22">
    <source>
        <dbReference type="Proteomes" id="UP000184188"/>
    </source>
</evidence>
<dbReference type="STRING" id="1073090.A0A1L9SVU1"/>
<feature type="region of interest" description="Disordered" evidence="18">
    <location>
        <begin position="346"/>
        <end position="404"/>
    </location>
</feature>
<dbReference type="InterPro" id="IPR013320">
    <property type="entry name" value="ConA-like_dom_sf"/>
</dbReference>
<keyword evidence="11" id="KW-0449">Lipoprotein</keyword>
<dbReference type="Gene3D" id="2.60.120.200">
    <property type="match status" value="1"/>
</dbReference>
<evidence type="ECO:0000256" key="5">
    <source>
        <dbReference type="ARBA" id="ARBA00022676"/>
    </source>
</evidence>
<keyword evidence="5" id="KW-0328">Glycosyltransferase</keyword>
<dbReference type="SUPFAM" id="SSF49899">
    <property type="entry name" value="Concanavalin A-like lectins/glucanases"/>
    <property type="match status" value="1"/>
</dbReference>
<keyword evidence="13" id="KW-0961">Cell wall biogenesis/degradation</keyword>
<dbReference type="EC" id="3.2.-.-" evidence="16"/>
<evidence type="ECO:0000256" key="9">
    <source>
        <dbReference type="ARBA" id="ARBA00023136"/>
    </source>
</evidence>
<dbReference type="GO" id="GO:0098552">
    <property type="term" value="C:side of membrane"/>
    <property type="evidence" value="ECO:0007669"/>
    <property type="project" value="UniProtKB-KW"/>
</dbReference>
<dbReference type="GO" id="GO:0005975">
    <property type="term" value="P:carbohydrate metabolic process"/>
    <property type="evidence" value="ECO:0007669"/>
    <property type="project" value="InterPro"/>
</dbReference>
<dbReference type="OrthoDB" id="4781at2759"/>
<dbReference type="GeneID" id="34608192"/>
<keyword evidence="12" id="KW-0326">Glycosidase</keyword>
<evidence type="ECO:0000256" key="3">
    <source>
        <dbReference type="ARBA" id="ARBA00022475"/>
    </source>
</evidence>
<feature type="domain" description="GH16" evidence="20">
    <location>
        <begin position="75"/>
        <end position="275"/>
    </location>
</feature>
<keyword evidence="4" id="KW-0336">GPI-anchor</keyword>
<feature type="compositionally biased region" description="Low complexity" evidence="18">
    <location>
        <begin position="367"/>
        <end position="396"/>
    </location>
</feature>
<dbReference type="CDD" id="cd02183">
    <property type="entry name" value="GH16_fungal_CRH1_transglycosylase"/>
    <property type="match status" value="1"/>
</dbReference>
<evidence type="ECO:0000256" key="16">
    <source>
        <dbReference type="PIRNR" id="PIRNR037299"/>
    </source>
</evidence>
<keyword evidence="6" id="KW-0808">Transferase</keyword>
<comment type="catalytic activity">
    <reaction evidence="1">
        <text>Random endo-hydrolysis of N-acetyl-beta-D-glucosaminide (1-&gt;4)-beta-linkages in chitin and chitodextrins.</text>
        <dbReference type="EC" id="3.2.1.14"/>
    </reaction>
</comment>
<accession>A0A1L9SVU1</accession>
<evidence type="ECO:0000256" key="2">
    <source>
        <dbReference type="ARBA" id="ARBA00004609"/>
    </source>
</evidence>
<sequence>MVRFITALLAVSASLSTVWATTTCSVDSPCPEDSPCCSAYGECGVGAYCLGGCYPLASYSIDSCTPAPVCVNKTYTWDNLDKAASNEVYLGNATEYDWVYSGTPLLDNGNLLLTMPNNSVGTLFSNNHYVWYGRISAKLKTSRGAGVVTAFILMSDVKDEIDLEFVGVDLYHGQTNYYFEGILDYDNEINATVSSNTFENFHEYTIDWTPDAITWYVDGTAARTLNRSATFNATSNRYQFPQTPSRVEMSLWPAGLSTEAEGTIEWAGGLVNWSSTDMEEHGYYYATFGEITVECYNPPSGANIQGDKSYVYTSDSAVTNNTVEITDRNTTLNNFDDTGLNMTAGTTAGASATASSGDSVPTSNGAGTVPGSSDSGSGTDSSSSSTTGFVQGGTTTDKSGATSQNTRIRQGSLFAVVVAVVALVVI</sequence>
<dbReference type="PANTHER" id="PTHR10963">
    <property type="entry name" value="GLYCOSYL HYDROLASE-RELATED"/>
    <property type="match status" value="1"/>
</dbReference>
<proteinExistence type="inferred from homology"/>
<comment type="subcellular location">
    <subcellularLocation>
        <location evidence="2">Cell membrane</location>
        <topology evidence="2">Lipid-anchor</topology>
        <topology evidence="2">GPI-anchor</topology>
    </subcellularLocation>
</comment>
<dbReference type="VEuPathDB" id="FungiDB:ASPZODRAFT_127356"/>
<dbReference type="GO" id="GO:0016757">
    <property type="term" value="F:glycosyltransferase activity"/>
    <property type="evidence" value="ECO:0007669"/>
    <property type="project" value="UniProtKB-KW"/>
</dbReference>
<evidence type="ECO:0000256" key="19">
    <source>
        <dbReference type="SAM" id="SignalP"/>
    </source>
</evidence>
<evidence type="ECO:0000256" key="17">
    <source>
        <dbReference type="PIRSR" id="PIRSR037299-1"/>
    </source>
</evidence>
<comment type="function">
    <text evidence="15">Dual chitinase/transglycosylase that plays a role in cell wall architecture. Chitinase and transglycosylase activities are coupled. Required for the polysaccharide cross-linking at the septa and the cell wall. More specifically, transfers chitin to 1,6-beta-glucan in the cell wall.</text>
</comment>
<evidence type="ECO:0000256" key="4">
    <source>
        <dbReference type="ARBA" id="ARBA00022622"/>
    </source>
</evidence>
<dbReference type="GO" id="GO:0031505">
    <property type="term" value="P:fungal-type cell wall organization"/>
    <property type="evidence" value="ECO:0007669"/>
    <property type="project" value="TreeGrafter"/>
</dbReference>
<feature type="active site" description="Nucleophile" evidence="17">
    <location>
        <position position="160"/>
    </location>
</feature>
<dbReference type="AlphaFoldDB" id="A0A1L9SVU1"/>
<feature type="signal peptide" evidence="19">
    <location>
        <begin position="1"/>
        <end position="20"/>
    </location>
</feature>
<dbReference type="GO" id="GO:0005886">
    <property type="term" value="C:plasma membrane"/>
    <property type="evidence" value="ECO:0007669"/>
    <property type="project" value="UniProtKB-SubCell"/>
</dbReference>
<evidence type="ECO:0000259" key="20">
    <source>
        <dbReference type="PROSITE" id="PS51762"/>
    </source>
</evidence>
<keyword evidence="8 16" id="KW-0378">Hydrolase</keyword>
<dbReference type="Proteomes" id="UP000184188">
    <property type="component" value="Unassembled WGS sequence"/>
</dbReference>
<evidence type="ECO:0000256" key="15">
    <source>
        <dbReference type="ARBA" id="ARBA00093308"/>
    </source>
</evidence>
<keyword evidence="9 16" id="KW-0472">Membrane</keyword>
<evidence type="ECO:0000256" key="13">
    <source>
        <dbReference type="ARBA" id="ARBA00023316"/>
    </source>
</evidence>
<keyword evidence="3" id="KW-1003">Cell membrane</keyword>
<evidence type="ECO:0000256" key="18">
    <source>
        <dbReference type="SAM" id="MobiDB-lite"/>
    </source>
</evidence>
<evidence type="ECO:0000256" key="8">
    <source>
        <dbReference type="ARBA" id="ARBA00022801"/>
    </source>
</evidence>
<reference evidence="22" key="1">
    <citation type="journal article" date="2017" name="Genome Biol.">
        <title>Comparative genomics reveals high biological diversity and specific adaptations in the industrially and medically important fungal genus Aspergillus.</title>
        <authorList>
            <person name="de Vries R.P."/>
            <person name="Riley R."/>
            <person name="Wiebenga A."/>
            <person name="Aguilar-Osorio G."/>
            <person name="Amillis S."/>
            <person name="Uchima C.A."/>
            <person name="Anderluh G."/>
            <person name="Asadollahi M."/>
            <person name="Askin M."/>
            <person name="Barry K."/>
            <person name="Battaglia E."/>
            <person name="Bayram O."/>
            <person name="Benocci T."/>
            <person name="Braus-Stromeyer S.A."/>
            <person name="Caldana C."/>
            <person name="Canovas D."/>
            <person name="Cerqueira G.C."/>
            <person name="Chen F."/>
            <person name="Chen W."/>
            <person name="Choi C."/>
            <person name="Clum A."/>
            <person name="Dos Santos R.A."/>
            <person name="Damasio A.R."/>
            <person name="Diallinas G."/>
            <person name="Emri T."/>
            <person name="Fekete E."/>
            <person name="Flipphi M."/>
            <person name="Freyberg S."/>
            <person name="Gallo A."/>
            <person name="Gournas C."/>
            <person name="Habgood R."/>
            <person name="Hainaut M."/>
            <person name="Harispe M.L."/>
            <person name="Henrissat B."/>
            <person name="Hilden K.S."/>
            <person name="Hope R."/>
            <person name="Hossain A."/>
            <person name="Karabika E."/>
            <person name="Karaffa L."/>
            <person name="Karanyi Z."/>
            <person name="Krasevec N."/>
            <person name="Kuo A."/>
            <person name="Kusch H."/>
            <person name="LaButti K."/>
            <person name="Lagendijk E.L."/>
            <person name="Lapidus A."/>
            <person name="Levasseur A."/>
            <person name="Lindquist E."/>
            <person name="Lipzen A."/>
            <person name="Logrieco A.F."/>
            <person name="MacCabe A."/>
            <person name="Maekelae M.R."/>
            <person name="Malavazi I."/>
            <person name="Melin P."/>
            <person name="Meyer V."/>
            <person name="Mielnichuk N."/>
            <person name="Miskei M."/>
            <person name="Molnar A.P."/>
            <person name="Mule G."/>
            <person name="Ngan C.Y."/>
            <person name="Orejas M."/>
            <person name="Orosz E."/>
            <person name="Ouedraogo J.P."/>
            <person name="Overkamp K.M."/>
            <person name="Park H.-S."/>
            <person name="Perrone G."/>
            <person name="Piumi F."/>
            <person name="Punt P.J."/>
            <person name="Ram A.F."/>
            <person name="Ramon A."/>
            <person name="Rauscher S."/>
            <person name="Record E."/>
            <person name="Riano-Pachon D.M."/>
            <person name="Robert V."/>
            <person name="Roehrig J."/>
            <person name="Ruller R."/>
            <person name="Salamov A."/>
            <person name="Salih N.S."/>
            <person name="Samson R.A."/>
            <person name="Sandor E."/>
            <person name="Sanguinetti M."/>
            <person name="Schuetze T."/>
            <person name="Sepcic K."/>
            <person name="Shelest E."/>
            <person name="Sherlock G."/>
            <person name="Sophianopoulou V."/>
            <person name="Squina F.M."/>
            <person name="Sun H."/>
            <person name="Susca A."/>
            <person name="Todd R.B."/>
            <person name="Tsang A."/>
            <person name="Unkles S.E."/>
            <person name="van de Wiele N."/>
            <person name="van Rossen-Uffink D."/>
            <person name="Oliveira J.V."/>
            <person name="Vesth T.C."/>
            <person name="Visser J."/>
            <person name="Yu J.-H."/>
            <person name="Zhou M."/>
            <person name="Andersen M.R."/>
            <person name="Archer D.B."/>
            <person name="Baker S.E."/>
            <person name="Benoit I."/>
            <person name="Brakhage A.A."/>
            <person name="Braus G.H."/>
            <person name="Fischer R."/>
            <person name="Frisvad J.C."/>
            <person name="Goldman G.H."/>
            <person name="Houbraken J."/>
            <person name="Oakley B."/>
            <person name="Pocsi I."/>
            <person name="Scazzocchio C."/>
            <person name="Seiboth B."/>
            <person name="vanKuyk P.A."/>
            <person name="Wortman J."/>
            <person name="Dyer P.S."/>
            <person name="Grigoriev I.V."/>
        </authorList>
    </citation>
    <scope>NUCLEOTIDE SEQUENCE [LARGE SCALE GENOMIC DNA]</scope>
    <source>
        <strain evidence="22">CBS 506.65</strain>
    </source>
</reference>
<dbReference type="InterPro" id="IPR050546">
    <property type="entry name" value="Glycosyl_Hydrlase_16"/>
</dbReference>
<dbReference type="EMBL" id="KV878336">
    <property type="protein sequence ID" value="OJJ51299.1"/>
    <property type="molecule type" value="Genomic_DNA"/>
</dbReference>
<evidence type="ECO:0000256" key="12">
    <source>
        <dbReference type="ARBA" id="ARBA00023295"/>
    </source>
</evidence>
<evidence type="ECO:0000256" key="7">
    <source>
        <dbReference type="ARBA" id="ARBA00022729"/>
    </source>
</evidence>
<feature type="compositionally biased region" description="Low complexity" evidence="18">
    <location>
        <begin position="346"/>
        <end position="357"/>
    </location>
</feature>
<protein>
    <recommendedName>
        <fullName evidence="16">Crh-like protein</fullName>
        <ecNumber evidence="16">3.2.-.-</ecNumber>
    </recommendedName>
</protein>
<comment type="similarity">
    <text evidence="14">Belongs to the glycosyl hydrolase 16 family. CRH1 subfamily.</text>
</comment>
<gene>
    <name evidence="21" type="ORF">ASPZODRAFT_127356</name>
</gene>
<evidence type="ECO:0000256" key="10">
    <source>
        <dbReference type="ARBA" id="ARBA00023180"/>
    </source>
</evidence>
<dbReference type="GO" id="GO:0009277">
    <property type="term" value="C:fungal-type cell wall"/>
    <property type="evidence" value="ECO:0007669"/>
    <property type="project" value="UniProtKB-ARBA"/>
</dbReference>
<evidence type="ECO:0000256" key="6">
    <source>
        <dbReference type="ARBA" id="ARBA00022679"/>
    </source>
</evidence>
<dbReference type="PIRSF" id="PIRSF037299">
    <property type="entry name" value="Glycosidase_CRH1_prd"/>
    <property type="match status" value="1"/>
</dbReference>
<keyword evidence="7 19" id="KW-0732">Signal</keyword>
<feature type="chain" id="PRO_5012182961" description="Crh-like protein" evidence="19">
    <location>
        <begin position="21"/>
        <end position="426"/>
    </location>
</feature>
<dbReference type="PROSITE" id="PS51762">
    <property type="entry name" value="GH16_2"/>
    <property type="match status" value="1"/>
</dbReference>
<dbReference type="FunFam" id="2.60.120.200:FF:000159">
    <property type="entry name" value="Glycosidase"/>
    <property type="match status" value="1"/>
</dbReference>